<dbReference type="Proteomes" id="UP001163823">
    <property type="component" value="Chromosome 9"/>
</dbReference>
<keyword evidence="3" id="KW-1185">Reference proteome</keyword>
<dbReference type="PANTHER" id="PTHR33390:SF1">
    <property type="entry name" value="STRESS UP-REGULATED NOD 19 PROTEIN"/>
    <property type="match status" value="1"/>
</dbReference>
<reference evidence="2" key="1">
    <citation type="journal article" date="2023" name="Science">
        <title>Elucidation of the pathway for biosynthesis of saponin adjuvants from the soapbark tree.</title>
        <authorList>
            <person name="Reed J."/>
            <person name="Orme A."/>
            <person name="El-Demerdash A."/>
            <person name="Owen C."/>
            <person name="Martin L.B.B."/>
            <person name="Misra R.C."/>
            <person name="Kikuchi S."/>
            <person name="Rejzek M."/>
            <person name="Martin A.C."/>
            <person name="Harkess A."/>
            <person name="Leebens-Mack J."/>
            <person name="Louveau T."/>
            <person name="Stephenson M.J."/>
            <person name="Osbourn A."/>
        </authorList>
    </citation>
    <scope>NUCLEOTIDE SEQUENCE</scope>
    <source>
        <strain evidence="2">S10</strain>
    </source>
</reference>
<proteinExistence type="predicted"/>
<dbReference type="InterPro" id="IPR011692">
    <property type="entry name" value="Stress_up-reg_Nod19"/>
</dbReference>
<gene>
    <name evidence="2" type="ORF">O6P43_023488</name>
</gene>
<feature type="signal peptide" evidence="1">
    <location>
        <begin position="1"/>
        <end position="26"/>
    </location>
</feature>
<dbReference type="AlphaFoldDB" id="A0AAD7LFE4"/>
<accession>A0AAD7LFE4</accession>
<protein>
    <submittedName>
        <fullName evidence="2">Stress up-regulated Nod 19 protein</fullName>
    </submittedName>
</protein>
<evidence type="ECO:0000313" key="3">
    <source>
        <dbReference type="Proteomes" id="UP001163823"/>
    </source>
</evidence>
<sequence>MVFRSQGGLLSLAILLLALCTPYSYAIRTYENEIKSAVFLSPKFVLGPGSVLDKHFYNVDFRIGHVALKSFTAEVIDEAGNLVPLHETYIHHWTIARYHQSKSVTHTETVTHIPDPYGIEIGNSAEIPAGYEEKWWNNVHAIDNRGVEDKLGCTECRCKCNLYNVTKDEYGQPLKPEYIGDFHCCHDGTQCRIREGFEGPRRSLYLRYTVKWVDRDRIVVPLKIYILDVTDNMKKSSGSSGKNPEHDCQIEYQVKPCSAAGRNDSGYTHVKRTSISIPYGGYVIYGVGHQHAGGIGTALYGEDGRVICSSVPIYGEGEEAGNEASYIVGMSTCYPQPGSVKINDGEVLTLESNCSSTKRNTGVMGVMYLYIAEQLPQSNRLSHSSFLW</sequence>
<name>A0AAD7LFE4_QUISA</name>
<evidence type="ECO:0000313" key="2">
    <source>
        <dbReference type="EMBL" id="KAJ7957154.1"/>
    </source>
</evidence>
<comment type="caution">
    <text evidence="2">The sequence shown here is derived from an EMBL/GenBank/DDBJ whole genome shotgun (WGS) entry which is preliminary data.</text>
</comment>
<keyword evidence="1" id="KW-0732">Signal</keyword>
<organism evidence="2 3">
    <name type="scientific">Quillaja saponaria</name>
    <name type="common">Soap bark tree</name>
    <dbReference type="NCBI Taxonomy" id="32244"/>
    <lineage>
        <taxon>Eukaryota</taxon>
        <taxon>Viridiplantae</taxon>
        <taxon>Streptophyta</taxon>
        <taxon>Embryophyta</taxon>
        <taxon>Tracheophyta</taxon>
        <taxon>Spermatophyta</taxon>
        <taxon>Magnoliopsida</taxon>
        <taxon>eudicotyledons</taxon>
        <taxon>Gunneridae</taxon>
        <taxon>Pentapetalae</taxon>
        <taxon>rosids</taxon>
        <taxon>fabids</taxon>
        <taxon>Fabales</taxon>
        <taxon>Quillajaceae</taxon>
        <taxon>Quillaja</taxon>
    </lineage>
</organism>
<dbReference type="EMBL" id="JARAOO010000009">
    <property type="protein sequence ID" value="KAJ7957154.1"/>
    <property type="molecule type" value="Genomic_DNA"/>
</dbReference>
<dbReference type="KEGG" id="qsa:O6P43_023488"/>
<feature type="chain" id="PRO_5042259666" evidence="1">
    <location>
        <begin position="27"/>
        <end position="388"/>
    </location>
</feature>
<dbReference type="Pfam" id="PF07712">
    <property type="entry name" value="SURNod19"/>
    <property type="match status" value="2"/>
</dbReference>
<dbReference type="PANTHER" id="PTHR33390">
    <property type="entry name" value="STRESS UP-REGULATED NOD 19 PROTEIN"/>
    <property type="match status" value="1"/>
</dbReference>
<evidence type="ECO:0000256" key="1">
    <source>
        <dbReference type="SAM" id="SignalP"/>
    </source>
</evidence>